<evidence type="ECO:0000256" key="1">
    <source>
        <dbReference type="SAM" id="MobiDB-lite"/>
    </source>
</evidence>
<evidence type="ECO:0000313" key="2">
    <source>
        <dbReference type="EMBL" id="RXK40416.1"/>
    </source>
</evidence>
<keyword evidence="3" id="KW-1185">Reference proteome</keyword>
<feature type="compositionally biased region" description="Basic and acidic residues" evidence="1">
    <location>
        <begin position="342"/>
        <end position="355"/>
    </location>
</feature>
<organism evidence="2 3">
    <name type="scientific">Tremella mesenterica</name>
    <name type="common">Jelly fungus</name>
    <dbReference type="NCBI Taxonomy" id="5217"/>
    <lineage>
        <taxon>Eukaryota</taxon>
        <taxon>Fungi</taxon>
        <taxon>Dikarya</taxon>
        <taxon>Basidiomycota</taxon>
        <taxon>Agaricomycotina</taxon>
        <taxon>Tremellomycetes</taxon>
        <taxon>Tremellales</taxon>
        <taxon>Tremellaceae</taxon>
        <taxon>Tremella</taxon>
    </lineage>
</organism>
<dbReference type="OrthoDB" id="445007at2759"/>
<dbReference type="SUPFAM" id="SSF51197">
    <property type="entry name" value="Clavaminate synthase-like"/>
    <property type="match status" value="1"/>
</dbReference>
<name>A0A4Q1BR38_TREME</name>
<gene>
    <name evidence="2" type="ORF">M231_02249</name>
</gene>
<evidence type="ECO:0008006" key="4">
    <source>
        <dbReference type="Google" id="ProtNLM"/>
    </source>
</evidence>
<dbReference type="InParanoid" id="A0A4Q1BR38"/>
<dbReference type="PANTHER" id="PTHR31630">
    <property type="entry name" value="PHYTANOYL-COA DIOXYGENASE-RELATED-RELATED"/>
    <property type="match status" value="1"/>
</dbReference>
<dbReference type="InterPro" id="IPR008775">
    <property type="entry name" value="Phytyl_CoA_dOase-like"/>
</dbReference>
<proteinExistence type="predicted"/>
<evidence type="ECO:0000313" key="3">
    <source>
        <dbReference type="Proteomes" id="UP000289152"/>
    </source>
</evidence>
<comment type="caution">
    <text evidence="2">The sequence shown here is derived from an EMBL/GenBank/DDBJ whole genome shotgun (WGS) entry which is preliminary data.</text>
</comment>
<reference evidence="2 3" key="1">
    <citation type="submission" date="2016-06" db="EMBL/GenBank/DDBJ databases">
        <title>Evolution of pathogenesis and genome organization in the Tremellales.</title>
        <authorList>
            <person name="Cuomo C."/>
            <person name="Litvintseva A."/>
            <person name="Heitman J."/>
            <person name="Chen Y."/>
            <person name="Sun S."/>
            <person name="Springer D."/>
            <person name="Dromer F."/>
            <person name="Young S."/>
            <person name="Zeng Q."/>
            <person name="Chapman S."/>
            <person name="Gujja S."/>
            <person name="Saif S."/>
            <person name="Birren B."/>
        </authorList>
    </citation>
    <scope>NUCLEOTIDE SEQUENCE [LARGE SCALE GENOMIC DNA]</scope>
    <source>
        <strain evidence="2 3">ATCC 28783</strain>
    </source>
</reference>
<feature type="region of interest" description="Disordered" evidence="1">
    <location>
        <begin position="342"/>
        <end position="371"/>
    </location>
</feature>
<dbReference type="Gene3D" id="2.60.120.620">
    <property type="entry name" value="q2cbj1_9rhob like domain"/>
    <property type="match status" value="1"/>
</dbReference>
<sequence>MSSTMTMTAPPATTAVHQQAKPLTAEELAWLNDGKQVVSGQLAAQAFGATKGNRLQLRLNSPEWMHKLDKDGFVVIPGVIPEEKAKQYASQAYDWMESWGLGFDRNDPSTWRTENLPFNLRGGIFGRGGMSYQQFVWDIKQDPNVIDKWEQIWGTKELVTSYDAVNISIPCPRDPNDKLLKPWPHVDQSPLATDLYSVQGLVNLLPNGPQDGGLLVLKGSKQLYEEFFRAFDHQKPEGGWPTIDRYDHTPEQNQWFIDRGCEWVKVCANPGDLVLWDSRTVHYGGLPQREAERIACYVCFKPAAFLTPEIKERRLKAWHNRDNTSHDPITFWVNPFLPPEDHPTYETAKGREQPEPKLTARGRQLVGLDEY</sequence>
<dbReference type="VEuPathDB" id="FungiDB:TREMEDRAFT_34783"/>
<dbReference type="EMBL" id="SDIL01000018">
    <property type="protein sequence ID" value="RXK40416.1"/>
    <property type="molecule type" value="Genomic_DNA"/>
</dbReference>
<dbReference type="Proteomes" id="UP000289152">
    <property type="component" value="Unassembled WGS sequence"/>
</dbReference>
<dbReference type="Pfam" id="PF05721">
    <property type="entry name" value="PhyH"/>
    <property type="match status" value="1"/>
</dbReference>
<accession>A0A4Q1BR38</accession>
<protein>
    <recommendedName>
        <fullName evidence="4">Phytanoyl-CoA dioxygenase</fullName>
    </recommendedName>
</protein>
<dbReference type="AlphaFoldDB" id="A0A4Q1BR38"/>
<dbReference type="PANTHER" id="PTHR31630:SF6">
    <property type="entry name" value="PHYTANOYL-COA DIOXYGENASE-RELATED"/>
    <property type="match status" value="1"/>
</dbReference>